<reference evidence="1" key="1">
    <citation type="journal article" date="2006" name="Nature">
        <title>Deciphering the evolution and metabolism of an anammox bacterium from a community genome.</title>
        <authorList>
            <person name="Strous M."/>
            <person name="Pelletier E."/>
            <person name="Mangenot S."/>
            <person name="Rattei T."/>
            <person name="Lehner A."/>
            <person name="Taylor M.W."/>
            <person name="Horn M."/>
            <person name="Daims H."/>
            <person name="Bartol-Mavel D."/>
            <person name="Wincker P."/>
            <person name="Barbe V."/>
            <person name="Fonknechten N."/>
            <person name="Vallenet D."/>
            <person name="Segurens B."/>
            <person name="Schenowitz-Truong C."/>
            <person name="Medigue C."/>
            <person name="Collingro A."/>
            <person name="Snel B."/>
            <person name="Dutilh B.E."/>
            <person name="OpDenCamp H.J.M."/>
            <person name="vanDerDrift C."/>
            <person name="Cirpus I."/>
            <person name="vanDePas-Schoonen K.T."/>
            <person name="Harhangi H.R."/>
            <person name="vanNiftrik L."/>
            <person name="Schmid M."/>
            <person name="Keltjens J."/>
            <person name="vanDeVossenberg J."/>
            <person name="Kartal B."/>
            <person name="Meier H."/>
            <person name="Frishman D."/>
            <person name="Huynen M.A."/>
            <person name="Mewes H."/>
            <person name="Weissenbach J."/>
            <person name="Jetten M.S.M."/>
            <person name="Wagner M."/>
            <person name="LePaslier D."/>
        </authorList>
    </citation>
    <scope>NUCLEOTIDE SEQUENCE</scope>
</reference>
<sequence length="53" mass="6285">MMDSSTEIYFTIHSHITSFSIRFFFQQNFLHSHSSSSSKFFFSVYSVVAIFYL</sequence>
<dbReference type="AlphaFoldDB" id="Q1PVM0"/>
<evidence type="ECO:0000313" key="3">
    <source>
        <dbReference type="Proteomes" id="UP000501926"/>
    </source>
</evidence>
<evidence type="ECO:0000313" key="1">
    <source>
        <dbReference type="EMBL" id="CAJ71275.1"/>
    </source>
</evidence>
<dbReference type="EMBL" id="CP049055">
    <property type="protein sequence ID" value="QII14237.1"/>
    <property type="molecule type" value="Genomic_DNA"/>
</dbReference>
<organism evidence="1">
    <name type="scientific">Kuenenia stuttgartiensis</name>
    <dbReference type="NCBI Taxonomy" id="174633"/>
    <lineage>
        <taxon>Bacteria</taxon>
        <taxon>Pseudomonadati</taxon>
        <taxon>Planctomycetota</taxon>
        <taxon>Candidatus Brocadiia</taxon>
        <taxon>Candidatus Brocadiales</taxon>
        <taxon>Candidatus Brocadiaceae</taxon>
        <taxon>Candidatus Kuenenia</taxon>
    </lineage>
</organism>
<evidence type="ECO:0000313" key="2">
    <source>
        <dbReference type="EMBL" id="QII14237.1"/>
    </source>
</evidence>
<dbReference type="EMBL" id="CT573073">
    <property type="protein sequence ID" value="CAJ71275.1"/>
    <property type="molecule type" value="Genomic_DNA"/>
</dbReference>
<gene>
    <name evidence="2" type="ORF">KsCSTR_48600</name>
    <name evidence="1" type="ORF">kustc0530</name>
</gene>
<accession>Q1PVM0</accession>
<name>Q1PVM0_KUEST</name>
<reference evidence="2 3" key="3">
    <citation type="submission" date="2020-02" db="EMBL/GenBank/DDBJ databases">
        <title>Newly sequenced genome of strain CSTR1 showed variability in Candidatus Kuenenia stuttgartiensis genomes.</title>
        <authorList>
            <person name="Ding C."/>
            <person name="Adrian L."/>
        </authorList>
    </citation>
    <scope>NUCLEOTIDE SEQUENCE [LARGE SCALE GENOMIC DNA]</scope>
    <source>
        <strain evidence="2 3">CSTR1</strain>
    </source>
</reference>
<reference evidence="1" key="2">
    <citation type="submission" date="2006-01" db="EMBL/GenBank/DDBJ databases">
        <authorList>
            <person name="Genoscope"/>
        </authorList>
    </citation>
    <scope>NUCLEOTIDE SEQUENCE</scope>
</reference>
<proteinExistence type="predicted"/>
<dbReference type="Proteomes" id="UP000501926">
    <property type="component" value="Chromosome"/>
</dbReference>
<protein>
    <submittedName>
        <fullName evidence="1">Uncharacterized protein</fullName>
    </submittedName>
</protein>